<protein>
    <submittedName>
        <fullName evidence="2">Uncharacterized protein</fullName>
    </submittedName>
</protein>
<reference evidence="2 3" key="1">
    <citation type="submission" date="2019-04" db="EMBL/GenBank/DDBJ databases">
        <title>Friends and foes A comparative genomics studyof 23 Aspergillus species from section Flavi.</title>
        <authorList>
            <consortium name="DOE Joint Genome Institute"/>
            <person name="Kjaerbolling I."/>
            <person name="Vesth T."/>
            <person name="Frisvad J.C."/>
            <person name="Nybo J.L."/>
            <person name="Theobald S."/>
            <person name="Kildgaard S."/>
            <person name="Isbrandt T."/>
            <person name="Kuo A."/>
            <person name="Sato A."/>
            <person name="Lyhne E.K."/>
            <person name="Kogle M.E."/>
            <person name="Wiebenga A."/>
            <person name="Kun R.S."/>
            <person name="Lubbers R.J."/>
            <person name="Makela M.R."/>
            <person name="Barry K."/>
            <person name="Chovatia M."/>
            <person name="Clum A."/>
            <person name="Daum C."/>
            <person name="Haridas S."/>
            <person name="He G."/>
            <person name="LaButti K."/>
            <person name="Lipzen A."/>
            <person name="Mondo S."/>
            <person name="Riley R."/>
            <person name="Salamov A."/>
            <person name="Simmons B.A."/>
            <person name="Magnuson J.K."/>
            <person name="Henrissat B."/>
            <person name="Mortensen U.H."/>
            <person name="Larsen T.O."/>
            <person name="Devries R.P."/>
            <person name="Grigoriev I.V."/>
            <person name="Machida M."/>
            <person name="Baker S.E."/>
            <person name="Andersen M.R."/>
        </authorList>
    </citation>
    <scope>NUCLEOTIDE SEQUENCE [LARGE SCALE GENOMIC DNA]</scope>
    <source>
        <strain evidence="2 3">IBT 29228</strain>
    </source>
</reference>
<organism evidence="2 3">
    <name type="scientific">Aspergillus bertholletiae</name>
    <dbReference type="NCBI Taxonomy" id="1226010"/>
    <lineage>
        <taxon>Eukaryota</taxon>
        <taxon>Fungi</taxon>
        <taxon>Dikarya</taxon>
        <taxon>Ascomycota</taxon>
        <taxon>Pezizomycotina</taxon>
        <taxon>Eurotiomycetes</taxon>
        <taxon>Eurotiomycetidae</taxon>
        <taxon>Eurotiales</taxon>
        <taxon>Aspergillaceae</taxon>
        <taxon>Aspergillus</taxon>
        <taxon>Aspergillus subgen. Circumdati</taxon>
    </lineage>
</organism>
<evidence type="ECO:0000256" key="1">
    <source>
        <dbReference type="SAM" id="MobiDB-lite"/>
    </source>
</evidence>
<dbReference type="Proteomes" id="UP000326198">
    <property type="component" value="Unassembled WGS sequence"/>
</dbReference>
<evidence type="ECO:0000313" key="3">
    <source>
        <dbReference type="Proteomes" id="UP000326198"/>
    </source>
</evidence>
<accession>A0A5N7BDJ3</accession>
<feature type="region of interest" description="Disordered" evidence="1">
    <location>
        <begin position="1356"/>
        <end position="1379"/>
    </location>
</feature>
<gene>
    <name evidence="2" type="ORF">BDV26DRAFT_291000</name>
</gene>
<evidence type="ECO:0000313" key="2">
    <source>
        <dbReference type="EMBL" id="KAE8379843.1"/>
    </source>
</evidence>
<keyword evidence="3" id="KW-1185">Reference proteome</keyword>
<dbReference type="OrthoDB" id="1262810at2759"/>
<name>A0A5N7BDJ3_9EURO</name>
<dbReference type="EMBL" id="ML736189">
    <property type="protein sequence ID" value="KAE8379843.1"/>
    <property type="molecule type" value="Genomic_DNA"/>
</dbReference>
<proteinExistence type="predicted"/>
<sequence length="1379" mass="156595">MEELTSKQARQFVDEIARRNGSITDEDRAATPPAVLQALQNVRNRLGNQQFPWTPCDDPDIQRDVRRDVIFRLISSARSLHYNWATRHGQEPYFSLDVSEDHIVIDTNDDGCQKSDIVCLSEAIAFPSNTRASRLYGSVLLYTARIAGEAHVQSGPFSFSLGPLSRSDGLRFATPVNKNPALLPGGVNTRIILYPVLPGGFDKLVDEFQVIADDGFVLLDPEDARRPMCKKFVLIARRQDFKITNLVYKFQLRDNILNVTKRHPLCFSFASPTERFLLYQPSIPSSFGRQMALLFPIDLDTTPVLQPRKAYHIIGSFAFPISVVPFNFIICATVTEREPVRDADIDSSTLIHNWVIDSFCGAVSFCQNHSMAYAWVQYIPKQRIASPAWQKTIQELIGKLQVAPVFQSHKGVLQSLSSLRYLSPKHYGGDNKPLFEASDDEHYLSTKYHAYLDYLKSLGLQEFSDYEVLERFEPILTDRLRIVSRCNLQNEQMSSILRQLILWLTRVRNDPLATEIRKIPLIQLNNGSFVRGNDLHTVGSKADLTVYLPTDIHGNDIPKCLDILMVSEEAVRDNVREQLFRLLGVRCMSPQLVMERISHRSHSTHTILGTEKSVIDSMYILSYVYDQCTRDDRLQIPCLLTFDTHYQAKVVCQNSCPWYIASDVYLGTDGAYGTKAIATLLGSTSIFSALPSVPFLLHPILLQPNLIRKMYISNDRWKAWLINQRIARQVPRLKHWNSPKELSDLFDAIISRHPDTFLSILERYWDTYKIEIRKEPLLASAIKAVKVPTLNGLARLDECWFPIPEICSMVEAVSFPLNMNFLNLPGSWDLDSKKKWKFLLELGVSGDGATTFVKLFKDLLLCTTTLEDAKPHFFEVYNWLSERPFEDLWQSFDDETAVYIPDIGDGAELVHLDQCVWNGPSWLRTMHALALHEEYANDSKIRGLFLDTLNVQNADWGTYMTELIHLQDVGVSSSLETQRIYQAIMEDAEDDDWESLRSQFQQYKMVYVPSLTQWYAPGQCIWASFTISSKIGISTIYPDMGRFFVEKLQIQPPSILCYTSHIRDLCKQGGSVDEVIGALCHINNLKPTISDLSYLKDIDFLPIEGTKEDLWWGSVTSDFFIIDREGWPTLFYGEVPTLHLRLEEVRTLTPLLKSLGLENRFISTCATRKTSVTEMPSQSSLHLTTNFRQRSSGLYRCVTHYRGGNAGAFREVYNTFRKALVYETDDIVGECTLTSPRGVGTTLQTYSRLHMEFVNGTLSIFVPRDEKERLICYATQLPETLMASLDIKDPTAYGTVTTILQVPVEVVDGILGTHGIPEVFDLDPISPVATEDSEADYKSAPEEVFVPKASIAWGDKDQVPASEESELALRSKQTRQPPG</sequence>